<dbReference type="GO" id="GO:0006281">
    <property type="term" value="P:DNA repair"/>
    <property type="evidence" value="ECO:0007669"/>
    <property type="project" value="InterPro"/>
</dbReference>
<dbReference type="Pfam" id="PF17768">
    <property type="entry name" value="RecJ_OB"/>
    <property type="match status" value="1"/>
</dbReference>
<evidence type="ECO:0000259" key="9">
    <source>
        <dbReference type="Pfam" id="PF17768"/>
    </source>
</evidence>
<reference evidence="10 11" key="1">
    <citation type="submission" date="2016-10" db="EMBL/GenBank/DDBJ databases">
        <authorList>
            <person name="de Groot N.N."/>
        </authorList>
    </citation>
    <scope>NUCLEOTIDE SEQUENCE [LARGE SCALE GENOMIC DNA]</scope>
    <source>
        <strain evidence="10 11">DSM 2872</strain>
    </source>
</reference>
<dbReference type="AlphaFoldDB" id="A0A1H3YVA7"/>
<dbReference type="InterPro" id="IPR003156">
    <property type="entry name" value="DHHA1_dom"/>
</dbReference>
<keyword evidence="4" id="KW-0378">Hydrolase</keyword>
<dbReference type="Pfam" id="PF01368">
    <property type="entry name" value="DHH"/>
    <property type="match status" value="1"/>
</dbReference>
<dbReference type="RefSeq" id="WP_074672640.1">
    <property type="nucleotide sequence ID" value="NZ_FNQG01000009.1"/>
</dbReference>
<dbReference type="Gene3D" id="3.90.1640.30">
    <property type="match status" value="1"/>
</dbReference>
<dbReference type="GO" id="GO:0006310">
    <property type="term" value="P:DNA recombination"/>
    <property type="evidence" value="ECO:0007669"/>
    <property type="project" value="InterPro"/>
</dbReference>
<evidence type="ECO:0000313" key="11">
    <source>
        <dbReference type="Proteomes" id="UP000183469"/>
    </source>
</evidence>
<evidence type="ECO:0000313" key="10">
    <source>
        <dbReference type="EMBL" id="SEA14992.1"/>
    </source>
</evidence>
<evidence type="ECO:0000259" key="7">
    <source>
        <dbReference type="Pfam" id="PF01368"/>
    </source>
</evidence>
<dbReference type="EMBL" id="FNQG01000009">
    <property type="protein sequence ID" value="SEA14992.1"/>
    <property type="molecule type" value="Genomic_DNA"/>
</dbReference>
<keyword evidence="5 10" id="KW-0269">Exonuclease</keyword>
<sequence>MLKEWKLSAVVPEAADFARELGVTRSLANILWNRGICTREAAEVFLQPEKQAFYDPFLLKDMDKAVARIIQAIDNEEKIVVYGDYDVDGMTATTLLVHNLRALGASVDFYIPHREKEGYGFNRTALQNIAAEGTKLLISVDCGIASVDDVAAMAGKLDIIVTDHHLPGAKLPPALAVVNPHREDCPYPDKNLAGVGVAFKLCQALWQEMHGQSYEQDLEIVALGTVADIVPLLGENRKIVAAGLKKMRNSSFAGMRALVEVSDIREDELNTGHVGFRLAPRLNAAGRIGSARKGVELLLTKDEAKAESLAMELDMLNSQRQTIEQEILAKAEAELAGVDVNNLPAIVVAGEKWNPGVIGIVASRMVDKYYKPTIVFSKQEDGVCKGSCRSIEGLHMYEALSACKEHILQFGGHSQAAGLSVSLDQLEDFKQAFAHVAGATLTANDYVPKVKVEMELSPEEITFELVDELAKLEPFGMANPKPLFGVRGIRGTSPQAIGKEGQHLRFQVGSPAEPRTALLWNRSDYVGIINSEVIDMVYSPAVNEWQGNRSLQCMVDSIAPADGERIFPEREQLVDIYKFLYQIQQNEDYIPYTAEELTVDFCKRGSHISLYTMSLGLRIFQELNLLRMDLQENCYYLPKASGRMELESSPTYRNGRHR</sequence>
<dbReference type="InterPro" id="IPR004610">
    <property type="entry name" value="RecJ"/>
</dbReference>
<name>A0A1H3YVA7_SELRU</name>
<dbReference type="Proteomes" id="UP000183469">
    <property type="component" value="Unassembled WGS sequence"/>
</dbReference>
<organism evidence="10 11">
    <name type="scientific">Selenomonas ruminantium</name>
    <dbReference type="NCBI Taxonomy" id="971"/>
    <lineage>
        <taxon>Bacteria</taxon>
        <taxon>Bacillati</taxon>
        <taxon>Bacillota</taxon>
        <taxon>Negativicutes</taxon>
        <taxon>Selenomonadales</taxon>
        <taxon>Selenomonadaceae</taxon>
        <taxon>Selenomonas</taxon>
    </lineage>
</organism>
<dbReference type="GO" id="GO:0008409">
    <property type="term" value="F:5'-3' exonuclease activity"/>
    <property type="evidence" value="ECO:0007669"/>
    <property type="project" value="InterPro"/>
</dbReference>
<evidence type="ECO:0000256" key="6">
    <source>
        <dbReference type="SAM" id="Coils"/>
    </source>
</evidence>
<dbReference type="InterPro" id="IPR041122">
    <property type="entry name" value="RecJ_OB"/>
</dbReference>
<evidence type="ECO:0000256" key="1">
    <source>
        <dbReference type="ARBA" id="ARBA00005915"/>
    </source>
</evidence>
<keyword evidence="6" id="KW-0175">Coiled coil</keyword>
<gene>
    <name evidence="10" type="ORF">SAMN05660648_02131</name>
</gene>
<dbReference type="PANTHER" id="PTHR30255">
    <property type="entry name" value="SINGLE-STRANDED-DNA-SPECIFIC EXONUCLEASE RECJ"/>
    <property type="match status" value="1"/>
</dbReference>
<dbReference type="PANTHER" id="PTHR30255:SF2">
    <property type="entry name" value="SINGLE-STRANDED-DNA-SPECIFIC EXONUCLEASE RECJ"/>
    <property type="match status" value="1"/>
</dbReference>
<proteinExistence type="inferred from homology"/>
<feature type="domain" description="RecJ OB" evidence="9">
    <location>
        <begin position="453"/>
        <end position="556"/>
    </location>
</feature>
<evidence type="ECO:0000256" key="4">
    <source>
        <dbReference type="ARBA" id="ARBA00022801"/>
    </source>
</evidence>
<evidence type="ECO:0000259" key="8">
    <source>
        <dbReference type="Pfam" id="PF02272"/>
    </source>
</evidence>
<dbReference type="Pfam" id="PF02272">
    <property type="entry name" value="DHHA1"/>
    <property type="match status" value="1"/>
</dbReference>
<feature type="domain" description="DHHA1" evidence="8">
    <location>
        <begin position="345"/>
        <end position="436"/>
    </location>
</feature>
<accession>A0A1H3YVA7</accession>
<dbReference type="Gene3D" id="3.10.310.30">
    <property type="match status" value="1"/>
</dbReference>
<feature type="domain" description="DDH" evidence="7">
    <location>
        <begin position="78"/>
        <end position="225"/>
    </location>
</feature>
<dbReference type="InterPro" id="IPR001667">
    <property type="entry name" value="DDH_dom"/>
</dbReference>
<dbReference type="InterPro" id="IPR051673">
    <property type="entry name" value="SSDNA_exonuclease_RecJ"/>
</dbReference>
<dbReference type="SUPFAM" id="SSF64182">
    <property type="entry name" value="DHH phosphoesterases"/>
    <property type="match status" value="1"/>
</dbReference>
<evidence type="ECO:0000256" key="5">
    <source>
        <dbReference type="ARBA" id="ARBA00022839"/>
    </source>
</evidence>
<keyword evidence="3" id="KW-0540">Nuclease</keyword>
<dbReference type="NCBIfam" id="TIGR00644">
    <property type="entry name" value="recJ"/>
    <property type="match status" value="1"/>
</dbReference>
<feature type="coiled-coil region" evidence="6">
    <location>
        <begin position="299"/>
        <end position="326"/>
    </location>
</feature>
<comment type="similarity">
    <text evidence="1">Belongs to the RecJ family.</text>
</comment>
<evidence type="ECO:0000256" key="2">
    <source>
        <dbReference type="ARBA" id="ARBA00019841"/>
    </source>
</evidence>
<protein>
    <recommendedName>
        <fullName evidence="2">Single-stranded-DNA-specific exonuclease RecJ</fullName>
    </recommendedName>
</protein>
<evidence type="ECO:0000256" key="3">
    <source>
        <dbReference type="ARBA" id="ARBA00022722"/>
    </source>
</evidence>
<dbReference type="OrthoDB" id="9809852at2"/>
<dbReference type="InterPro" id="IPR038763">
    <property type="entry name" value="DHH_sf"/>
</dbReference>
<dbReference type="GO" id="GO:0003676">
    <property type="term" value="F:nucleic acid binding"/>
    <property type="evidence" value="ECO:0007669"/>
    <property type="project" value="InterPro"/>
</dbReference>